<evidence type="ECO:0000313" key="7">
    <source>
        <dbReference type="Proteomes" id="UP000503004"/>
    </source>
</evidence>
<dbReference type="FunFam" id="1.10.10.10:FF:000028">
    <property type="entry name" value="Fumarate/nitrate reduction transcriptional regulator Fnr"/>
    <property type="match status" value="1"/>
</dbReference>
<dbReference type="GO" id="GO:0003700">
    <property type="term" value="F:DNA-binding transcription factor activity"/>
    <property type="evidence" value="ECO:0007669"/>
    <property type="project" value="InterPro"/>
</dbReference>
<keyword evidence="2" id="KW-0238">DNA-binding</keyword>
<evidence type="ECO:0000259" key="4">
    <source>
        <dbReference type="PROSITE" id="PS50042"/>
    </source>
</evidence>
<proteinExistence type="predicted"/>
<dbReference type="Gene3D" id="2.60.120.10">
    <property type="entry name" value="Jelly Rolls"/>
    <property type="match status" value="1"/>
</dbReference>
<reference evidence="7" key="1">
    <citation type="submission" date="2019-12" db="EMBL/GenBank/DDBJ databases">
        <authorList>
            <person name="Awala S.I."/>
            <person name="Rhee S.K."/>
        </authorList>
    </citation>
    <scope>NUCLEOTIDE SEQUENCE [LARGE SCALE GENOMIC DNA]</scope>
    <source>
        <strain evidence="7">IM1</strain>
    </source>
</reference>
<dbReference type="GO" id="GO:0003677">
    <property type="term" value="F:DNA binding"/>
    <property type="evidence" value="ECO:0007669"/>
    <property type="project" value="UniProtKB-KW"/>
</dbReference>
<dbReference type="InterPro" id="IPR000595">
    <property type="entry name" value="cNMP-bd_dom"/>
</dbReference>
<dbReference type="InterPro" id="IPR050397">
    <property type="entry name" value="Env_Response_Regulators"/>
</dbReference>
<dbReference type="InterPro" id="IPR018335">
    <property type="entry name" value="Tscrpt_reg_HTH_Crp-type_CS"/>
</dbReference>
<name>A0A858Q801_9GAMM</name>
<evidence type="ECO:0000313" key="6">
    <source>
        <dbReference type="EMBL" id="QJD29904.1"/>
    </source>
</evidence>
<dbReference type="PRINTS" id="PR00034">
    <property type="entry name" value="HTHCRP"/>
</dbReference>
<dbReference type="Proteomes" id="UP000503004">
    <property type="component" value="Chromosome"/>
</dbReference>
<dbReference type="PROSITE" id="PS51063">
    <property type="entry name" value="HTH_CRP_2"/>
    <property type="match status" value="1"/>
</dbReference>
<evidence type="ECO:0000259" key="5">
    <source>
        <dbReference type="PROSITE" id="PS51063"/>
    </source>
</evidence>
<dbReference type="RefSeq" id="WP_169603184.1">
    <property type="nucleotide sequence ID" value="NZ_CP046565.1"/>
</dbReference>
<dbReference type="InterPro" id="IPR036390">
    <property type="entry name" value="WH_DNA-bd_sf"/>
</dbReference>
<dbReference type="KEGG" id="metu:GNH96_07890"/>
<evidence type="ECO:0000256" key="1">
    <source>
        <dbReference type="ARBA" id="ARBA00023015"/>
    </source>
</evidence>
<organism evidence="6 7">
    <name type="scientific">Methylococcus geothermalis</name>
    <dbReference type="NCBI Taxonomy" id="2681310"/>
    <lineage>
        <taxon>Bacteria</taxon>
        <taxon>Pseudomonadati</taxon>
        <taxon>Pseudomonadota</taxon>
        <taxon>Gammaproteobacteria</taxon>
        <taxon>Methylococcales</taxon>
        <taxon>Methylococcaceae</taxon>
        <taxon>Methylococcus</taxon>
    </lineage>
</organism>
<keyword evidence="1" id="KW-0805">Transcription regulation</keyword>
<dbReference type="AlphaFoldDB" id="A0A858Q801"/>
<dbReference type="PROSITE" id="PS50042">
    <property type="entry name" value="CNMP_BINDING_3"/>
    <property type="match status" value="1"/>
</dbReference>
<feature type="domain" description="HTH crp-type" evidence="5">
    <location>
        <begin position="158"/>
        <end position="231"/>
    </location>
</feature>
<dbReference type="PROSITE" id="PS00042">
    <property type="entry name" value="HTH_CRP_1"/>
    <property type="match status" value="1"/>
</dbReference>
<dbReference type="PANTHER" id="PTHR24567">
    <property type="entry name" value="CRP FAMILY TRANSCRIPTIONAL REGULATORY PROTEIN"/>
    <property type="match status" value="1"/>
</dbReference>
<dbReference type="GO" id="GO:0005829">
    <property type="term" value="C:cytosol"/>
    <property type="evidence" value="ECO:0007669"/>
    <property type="project" value="TreeGrafter"/>
</dbReference>
<dbReference type="SMART" id="SM00100">
    <property type="entry name" value="cNMP"/>
    <property type="match status" value="1"/>
</dbReference>
<dbReference type="SUPFAM" id="SSF51206">
    <property type="entry name" value="cAMP-binding domain-like"/>
    <property type="match status" value="1"/>
</dbReference>
<accession>A0A858Q801</accession>
<dbReference type="InterPro" id="IPR014710">
    <property type="entry name" value="RmlC-like_jellyroll"/>
</dbReference>
<gene>
    <name evidence="6" type="ORF">GNH96_07890</name>
</gene>
<dbReference type="CDD" id="cd00092">
    <property type="entry name" value="HTH_CRP"/>
    <property type="match status" value="1"/>
</dbReference>
<dbReference type="InterPro" id="IPR036388">
    <property type="entry name" value="WH-like_DNA-bd_sf"/>
</dbReference>
<dbReference type="InterPro" id="IPR018490">
    <property type="entry name" value="cNMP-bd_dom_sf"/>
</dbReference>
<dbReference type="SUPFAM" id="SSF46785">
    <property type="entry name" value="Winged helix' DNA-binding domain"/>
    <property type="match status" value="1"/>
</dbReference>
<dbReference type="InterPro" id="IPR012318">
    <property type="entry name" value="HTH_CRP"/>
</dbReference>
<dbReference type="Pfam" id="PF00027">
    <property type="entry name" value="cNMP_binding"/>
    <property type="match status" value="1"/>
</dbReference>
<dbReference type="EMBL" id="CP046565">
    <property type="protein sequence ID" value="QJD29904.1"/>
    <property type="molecule type" value="Genomic_DNA"/>
</dbReference>
<keyword evidence="3" id="KW-0804">Transcription</keyword>
<sequence>MEHQPNISQKLRVTCTNCSLNSLCIPRGLAQEDVDRIANIVGRRKTLARGEYLYRRGDSFRGIIAIKAGTAKLIAQDRRGEEFVSAFLLPGELLGFDGLSTDIHQCSAIALETFSYCELPAAQLDSLCREVPKLLRELFRHAGKSIDSATDLALLAKRPAEARVAAFLADLSERLQQRGFSGTEFRLSLTRQEIGEYLGMALETVSRILSQFAIQKIITINSRNVQILDTAALKRIARGDQCLKP</sequence>
<evidence type="ECO:0000256" key="3">
    <source>
        <dbReference type="ARBA" id="ARBA00023163"/>
    </source>
</evidence>
<evidence type="ECO:0000256" key="2">
    <source>
        <dbReference type="ARBA" id="ARBA00023125"/>
    </source>
</evidence>
<protein>
    <submittedName>
        <fullName evidence="6">Helix-turn-helix domain-containing protein</fullName>
    </submittedName>
</protein>
<dbReference type="Pfam" id="PF13545">
    <property type="entry name" value="HTH_Crp_2"/>
    <property type="match status" value="1"/>
</dbReference>
<keyword evidence="7" id="KW-1185">Reference proteome</keyword>
<dbReference type="PANTHER" id="PTHR24567:SF75">
    <property type="entry name" value="FUMARATE AND NITRATE REDUCTION REGULATORY PROTEIN"/>
    <property type="match status" value="1"/>
</dbReference>
<dbReference type="Gene3D" id="1.10.10.10">
    <property type="entry name" value="Winged helix-like DNA-binding domain superfamily/Winged helix DNA-binding domain"/>
    <property type="match status" value="1"/>
</dbReference>
<dbReference type="SMART" id="SM00419">
    <property type="entry name" value="HTH_CRP"/>
    <property type="match status" value="1"/>
</dbReference>
<feature type="domain" description="Cyclic nucleotide-binding" evidence="4">
    <location>
        <begin position="25"/>
        <end position="95"/>
    </location>
</feature>
<dbReference type="CDD" id="cd00038">
    <property type="entry name" value="CAP_ED"/>
    <property type="match status" value="1"/>
</dbReference>